<dbReference type="EMBL" id="CP022415">
    <property type="protein sequence ID" value="ASM73888.1"/>
    <property type="molecule type" value="Genomic_DNA"/>
</dbReference>
<organism evidence="1 2">
    <name type="scientific">Pseudosulfitobacter pseudonitzschiae</name>
    <dbReference type="NCBI Taxonomy" id="1402135"/>
    <lineage>
        <taxon>Bacteria</taxon>
        <taxon>Pseudomonadati</taxon>
        <taxon>Pseudomonadota</taxon>
        <taxon>Alphaproteobacteria</taxon>
        <taxon>Rhodobacterales</taxon>
        <taxon>Roseobacteraceae</taxon>
        <taxon>Pseudosulfitobacter</taxon>
    </lineage>
</organism>
<dbReference type="Proteomes" id="UP000199754">
    <property type="component" value="Chromosome"/>
</dbReference>
<evidence type="ECO:0000313" key="1">
    <source>
        <dbReference type="EMBL" id="ASM73888.1"/>
    </source>
</evidence>
<protein>
    <submittedName>
        <fullName evidence="1">Uncharacterized protein</fullName>
    </submittedName>
</protein>
<reference evidence="1 2" key="1">
    <citation type="submission" date="2017-07" db="EMBL/GenBank/DDBJ databases">
        <title>Genome Sequence of Sulfitobacter pseudonitzschiae Strain SMR1 Isolated from a culture of the Diatom Skeletonema marinoi.</title>
        <authorList>
            <person name="Topel M."/>
            <person name="Pinder M.I.M."/>
            <person name="Johansson O.N."/>
            <person name="Kourtchenko O."/>
            <person name="Godhe A."/>
            <person name="Clarke A.K."/>
        </authorList>
    </citation>
    <scope>NUCLEOTIDE SEQUENCE [LARGE SCALE GENOMIC DNA]</scope>
    <source>
        <strain evidence="1 2">SMR1</strain>
    </source>
</reference>
<keyword evidence="2" id="KW-1185">Reference proteome</keyword>
<gene>
    <name evidence="1" type="ORF">SULPSESMR1_03111</name>
</gene>
<name>A0A221K4F9_9RHOB</name>
<accession>A0A221K4F9</accession>
<dbReference type="AlphaFoldDB" id="A0A221K4F9"/>
<dbReference type="KEGG" id="spse:SULPSESMR1_03111"/>
<evidence type="ECO:0000313" key="2">
    <source>
        <dbReference type="Proteomes" id="UP000199754"/>
    </source>
</evidence>
<sequence length="44" mass="4639">MLKTILLGSCVFVQGRFVAMLPDGRMSVDVDGRVFSGAPVSPAI</sequence>
<dbReference type="RefSeq" id="WP_275888369.1">
    <property type="nucleotide sequence ID" value="NZ_CP022415.1"/>
</dbReference>
<proteinExistence type="predicted"/>